<dbReference type="InterPro" id="IPR000644">
    <property type="entry name" value="CBS_dom"/>
</dbReference>
<dbReference type="GO" id="GO:0005524">
    <property type="term" value="F:ATP binding"/>
    <property type="evidence" value="ECO:0007669"/>
    <property type="project" value="UniProtKB-UniRule"/>
</dbReference>
<comment type="catalytic activity">
    <reaction evidence="7">
        <text>a quaternary ammonium(out) + ATP + H2O = a quaternary ammonium(in) + ADP + phosphate + H(+)</text>
        <dbReference type="Rhea" id="RHEA:11036"/>
        <dbReference type="ChEBI" id="CHEBI:15377"/>
        <dbReference type="ChEBI" id="CHEBI:15378"/>
        <dbReference type="ChEBI" id="CHEBI:30616"/>
        <dbReference type="ChEBI" id="CHEBI:35267"/>
        <dbReference type="ChEBI" id="CHEBI:43474"/>
        <dbReference type="ChEBI" id="CHEBI:456216"/>
    </reaction>
</comment>
<keyword evidence="11" id="KW-1185">Reference proteome</keyword>
<dbReference type="Proteomes" id="UP000078070">
    <property type="component" value="Chromosome"/>
</dbReference>
<proteinExistence type="inferred from homology"/>
<dbReference type="Gene3D" id="3.40.50.300">
    <property type="entry name" value="P-loop containing nucleotide triphosphate hydrolases"/>
    <property type="match status" value="1"/>
</dbReference>
<dbReference type="SMART" id="SM00382">
    <property type="entry name" value="AAA"/>
    <property type="match status" value="1"/>
</dbReference>
<dbReference type="GO" id="GO:0016887">
    <property type="term" value="F:ATP hydrolysis activity"/>
    <property type="evidence" value="ECO:0007669"/>
    <property type="project" value="UniProtKB-UniRule"/>
</dbReference>
<sequence>MIKIENLTKIFDTPNGPVTAADQISMEVPEGEICVLLGPSGCGKTTTLKMINRIIPSTSGRVLINGEDTTGLNTVDLRRNIGYVIQQIGLFPNMTIEENIAIVPKLLGWPAARYKARAIELLDMVALDPSTFLKRYPRELSGGQQQRIGVARALAADPPVMLMDEPFGAIDPINREVIQDEFLKMQQALRKTIMFVSHDIDEAVKMANKIAIFRGGRLVQYDTPDDILAHPKNEFVENFVGDDRALKRLRLVQVSHVMEPRPPHVQPGDSLQTALQRMEQHGYSHAILMVNDRKQPVGYVAKSICQTLQGYCGEHYIGLKACVKPQDDLRKVASLMFNHDATWLPCVDENGVLAGQVTQRGITHHLGATYRKSSSADAALSPAPAVSA</sequence>
<feature type="domain" description="CBS" evidence="9">
    <location>
        <begin position="258"/>
        <end position="317"/>
    </location>
</feature>
<comment type="similarity">
    <text evidence="1 7">Belongs to the ABC transporter superfamily.</text>
</comment>
<evidence type="ECO:0000256" key="4">
    <source>
        <dbReference type="ARBA" id="ARBA00022741"/>
    </source>
</evidence>
<evidence type="ECO:0000256" key="5">
    <source>
        <dbReference type="ARBA" id="ARBA00022840"/>
    </source>
</evidence>
<dbReference type="AlphaFoldDB" id="A0A1A9F0H2"/>
<dbReference type="EC" id="7.6.2.9" evidence="7"/>
<evidence type="ECO:0000256" key="7">
    <source>
        <dbReference type="RuleBase" id="RU369116"/>
    </source>
</evidence>
<dbReference type="InterPro" id="IPR003593">
    <property type="entry name" value="AAA+_ATPase"/>
</dbReference>
<accession>A0A1A9F0H2</accession>
<dbReference type="PROSITE" id="PS50893">
    <property type="entry name" value="ABC_TRANSPORTER_2"/>
    <property type="match status" value="1"/>
</dbReference>
<evidence type="ECO:0000259" key="9">
    <source>
        <dbReference type="PROSITE" id="PS51371"/>
    </source>
</evidence>
<keyword evidence="2 7" id="KW-0813">Transport</keyword>
<dbReference type="InterPro" id="IPR027417">
    <property type="entry name" value="P-loop_NTPase"/>
</dbReference>
<dbReference type="Pfam" id="PF00571">
    <property type="entry name" value="CBS"/>
    <property type="match status" value="2"/>
</dbReference>
<comment type="subunit">
    <text evidence="7">The complex is probably composed of two ATP-binding proteins, two transmembrane proteins and a solute-binding protein.</text>
</comment>
<keyword evidence="7" id="KW-0472">Membrane</keyword>
<dbReference type="PANTHER" id="PTHR43117:SF4">
    <property type="entry name" value="OSMOPROTECTANT IMPORT ATP-BINDING PROTEIN OSMV"/>
    <property type="match status" value="1"/>
</dbReference>
<dbReference type="FunFam" id="3.40.50.300:FF:000425">
    <property type="entry name" value="Probable ABC transporter, ATP-binding subunit"/>
    <property type="match status" value="1"/>
</dbReference>
<dbReference type="GO" id="GO:0015418">
    <property type="term" value="F:ABC-type quaternary ammonium compound transporting activity"/>
    <property type="evidence" value="ECO:0007669"/>
    <property type="project" value="UniProtKB-EC"/>
</dbReference>
<dbReference type="GO" id="GO:0031460">
    <property type="term" value="P:glycine betaine transport"/>
    <property type="evidence" value="ECO:0007669"/>
    <property type="project" value="InterPro"/>
</dbReference>
<organism evidence="10 11">
    <name type="scientific">Marinobacterium aestuarii</name>
    <dbReference type="NCBI Taxonomy" id="1821621"/>
    <lineage>
        <taxon>Bacteria</taxon>
        <taxon>Pseudomonadati</taxon>
        <taxon>Pseudomonadota</taxon>
        <taxon>Gammaproteobacteria</taxon>
        <taxon>Oceanospirillales</taxon>
        <taxon>Oceanospirillaceae</taxon>
        <taxon>Marinobacterium</taxon>
    </lineage>
</organism>
<keyword evidence="7" id="KW-1003">Cell membrane</keyword>
<keyword evidence="3" id="KW-0677">Repeat</keyword>
<dbReference type="STRING" id="1821621.A8C75_16085"/>
<comment type="subcellular location">
    <subcellularLocation>
        <location evidence="7">Cell inner membrane</location>
        <topology evidence="7">Peripheral membrane protein</topology>
    </subcellularLocation>
</comment>
<dbReference type="KEGG" id="mars:A8C75_16085"/>
<keyword evidence="4 7" id="KW-0547">Nucleotide-binding</keyword>
<dbReference type="OrthoDB" id="9802264at2"/>
<dbReference type="InterPro" id="IPR003439">
    <property type="entry name" value="ABC_transporter-like_ATP-bd"/>
</dbReference>
<dbReference type="InterPro" id="IPR046342">
    <property type="entry name" value="CBS_dom_sf"/>
</dbReference>
<reference evidence="11" key="1">
    <citation type="submission" date="2016-05" db="EMBL/GenBank/DDBJ databases">
        <authorList>
            <person name="Baek K."/>
            <person name="Yang S.-J."/>
        </authorList>
    </citation>
    <scope>NUCLEOTIDE SEQUENCE [LARGE SCALE GENOMIC DNA]</scope>
    <source>
        <strain evidence="11">ST58-10</strain>
    </source>
</reference>
<dbReference type="GO" id="GO:0006865">
    <property type="term" value="P:amino acid transport"/>
    <property type="evidence" value="ECO:0007669"/>
    <property type="project" value="UniProtKB-UniRule"/>
</dbReference>
<dbReference type="Pfam" id="PF00005">
    <property type="entry name" value="ABC_tran"/>
    <property type="match status" value="1"/>
</dbReference>
<evidence type="ECO:0000256" key="6">
    <source>
        <dbReference type="PROSITE-ProRule" id="PRU00703"/>
    </source>
</evidence>
<keyword evidence="6" id="KW-0129">CBS domain</keyword>
<dbReference type="PANTHER" id="PTHR43117">
    <property type="entry name" value="OSMOPROTECTANT IMPORT ATP-BINDING PROTEIN OSMV"/>
    <property type="match status" value="1"/>
</dbReference>
<dbReference type="Gene3D" id="3.90.1280.20">
    <property type="match status" value="1"/>
</dbReference>
<evidence type="ECO:0000256" key="2">
    <source>
        <dbReference type="ARBA" id="ARBA00022448"/>
    </source>
</evidence>
<evidence type="ECO:0000256" key="3">
    <source>
        <dbReference type="ARBA" id="ARBA00022737"/>
    </source>
</evidence>
<dbReference type="PROSITE" id="PS00211">
    <property type="entry name" value="ABC_TRANSPORTER_1"/>
    <property type="match status" value="1"/>
</dbReference>
<dbReference type="PROSITE" id="PS51371">
    <property type="entry name" value="CBS"/>
    <property type="match status" value="1"/>
</dbReference>
<dbReference type="InterPro" id="IPR017871">
    <property type="entry name" value="ABC_transporter-like_CS"/>
</dbReference>
<dbReference type="GO" id="GO:0005886">
    <property type="term" value="C:plasma membrane"/>
    <property type="evidence" value="ECO:0007669"/>
    <property type="project" value="UniProtKB-SubCell"/>
</dbReference>
<gene>
    <name evidence="10" type="ORF">A8C75_16085</name>
</gene>
<dbReference type="SUPFAM" id="SSF54631">
    <property type="entry name" value="CBS-domain pair"/>
    <property type="match status" value="1"/>
</dbReference>
<dbReference type="NCBIfam" id="TIGR01186">
    <property type="entry name" value="proV"/>
    <property type="match status" value="1"/>
</dbReference>
<dbReference type="RefSeq" id="WP_067384701.1">
    <property type="nucleotide sequence ID" value="NZ_CP015839.1"/>
</dbReference>
<dbReference type="InterPro" id="IPR005892">
    <property type="entry name" value="Gly-betaine_transp_ATP-bd"/>
</dbReference>
<name>A0A1A9F0H2_9GAMM</name>
<dbReference type="SUPFAM" id="SSF52540">
    <property type="entry name" value="P-loop containing nucleoside triphosphate hydrolases"/>
    <property type="match status" value="1"/>
</dbReference>
<feature type="domain" description="ABC transporter" evidence="8">
    <location>
        <begin position="2"/>
        <end position="240"/>
    </location>
</feature>
<protein>
    <recommendedName>
        <fullName evidence="7">Quaternary amine transport ATP-binding protein</fullName>
        <ecNumber evidence="7">7.6.2.9</ecNumber>
    </recommendedName>
</protein>
<evidence type="ECO:0000256" key="1">
    <source>
        <dbReference type="ARBA" id="ARBA00005417"/>
    </source>
</evidence>
<reference evidence="10 11" key="2">
    <citation type="journal article" date="2018" name="Int. J. Syst. Evol. Microbiol.">
        <title>Marinobacterium aestuarii sp. nov., a benzene-degrading marine bacterium isolated from estuary sediment.</title>
        <authorList>
            <person name="Bae S.S."/>
            <person name="Jung J."/>
            <person name="Chung D."/>
            <person name="Baek K."/>
        </authorList>
    </citation>
    <scope>NUCLEOTIDE SEQUENCE [LARGE SCALE GENOMIC DNA]</scope>
    <source>
        <strain evidence="10 11">ST58-10</strain>
    </source>
</reference>
<keyword evidence="7" id="KW-0997">Cell inner membrane</keyword>
<evidence type="ECO:0000313" key="11">
    <source>
        <dbReference type="Proteomes" id="UP000078070"/>
    </source>
</evidence>
<dbReference type="EMBL" id="CP015839">
    <property type="protein sequence ID" value="ANG63844.1"/>
    <property type="molecule type" value="Genomic_DNA"/>
</dbReference>
<evidence type="ECO:0000313" key="10">
    <source>
        <dbReference type="EMBL" id="ANG63844.1"/>
    </source>
</evidence>
<evidence type="ECO:0000259" key="8">
    <source>
        <dbReference type="PROSITE" id="PS50893"/>
    </source>
</evidence>
<keyword evidence="5 7" id="KW-0067">ATP-binding</keyword>